<dbReference type="Pfam" id="PF00072">
    <property type="entry name" value="Response_reg"/>
    <property type="match status" value="1"/>
</dbReference>
<feature type="domain" description="OmpR/PhoB-type" evidence="11">
    <location>
        <begin position="125"/>
        <end position="222"/>
    </location>
</feature>
<keyword evidence="5" id="KW-0010">Activator</keyword>
<dbReference type="PROSITE" id="PS51755">
    <property type="entry name" value="OMPR_PHOB"/>
    <property type="match status" value="1"/>
</dbReference>
<dbReference type="GO" id="GO:0005829">
    <property type="term" value="C:cytosol"/>
    <property type="evidence" value="ECO:0007669"/>
    <property type="project" value="TreeGrafter"/>
</dbReference>
<dbReference type="InterPro" id="IPR039420">
    <property type="entry name" value="WalR-like"/>
</dbReference>
<name>A0A087DF57_9BIFI</name>
<dbReference type="GO" id="GO:0032993">
    <property type="term" value="C:protein-DNA complex"/>
    <property type="evidence" value="ECO:0007669"/>
    <property type="project" value="TreeGrafter"/>
</dbReference>
<dbReference type="Proteomes" id="UP000029066">
    <property type="component" value="Unassembled WGS sequence"/>
</dbReference>
<dbReference type="AlphaFoldDB" id="A0A087DF57"/>
<dbReference type="Gene3D" id="1.10.10.10">
    <property type="entry name" value="Winged helix-like DNA-binding domain superfamily/Winged helix DNA-binding domain"/>
    <property type="match status" value="1"/>
</dbReference>
<evidence type="ECO:0000256" key="2">
    <source>
        <dbReference type="ARBA" id="ARBA00022490"/>
    </source>
</evidence>
<dbReference type="RefSeq" id="WP_033889679.1">
    <property type="nucleotide sequence ID" value="NZ_JDUT01000002.1"/>
</dbReference>
<organism evidence="12 13">
    <name type="scientific">Bifidobacterium saguini DSM 23967</name>
    <dbReference type="NCBI Taxonomy" id="1437607"/>
    <lineage>
        <taxon>Bacteria</taxon>
        <taxon>Bacillati</taxon>
        <taxon>Actinomycetota</taxon>
        <taxon>Actinomycetes</taxon>
        <taxon>Bifidobacteriales</taxon>
        <taxon>Bifidobacteriaceae</taxon>
        <taxon>Bifidobacterium</taxon>
    </lineage>
</organism>
<dbReference type="InterPro" id="IPR011006">
    <property type="entry name" value="CheY-like_superfamily"/>
</dbReference>
<keyword evidence="4 9" id="KW-0238">DNA-binding</keyword>
<feature type="DNA-binding region" description="OmpR/PhoB-type" evidence="9">
    <location>
        <begin position="125"/>
        <end position="222"/>
    </location>
</feature>
<comment type="subcellular location">
    <subcellularLocation>
        <location evidence="1">Cytoplasm</location>
    </subcellularLocation>
</comment>
<reference evidence="12 13" key="1">
    <citation type="submission" date="2014-03" db="EMBL/GenBank/DDBJ databases">
        <title>Genomics of Bifidobacteria.</title>
        <authorList>
            <person name="Ventura M."/>
            <person name="Milani C."/>
            <person name="Lugli G.A."/>
        </authorList>
    </citation>
    <scope>NUCLEOTIDE SEQUENCE [LARGE SCALE GENOMIC DNA]</scope>
    <source>
        <strain evidence="12 13">DSM 23967</strain>
    </source>
</reference>
<evidence type="ECO:0000256" key="1">
    <source>
        <dbReference type="ARBA" id="ARBA00004496"/>
    </source>
</evidence>
<keyword evidence="2" id="KW-0963">Cytoplasm</keyword>
<dbReference type="InterPro" id="IPR001867">
    <property type="entry name" value="OmpR/PhoB-type_DNA-bd"/>
</dbReference>
<keyword evidence="8" id="KW-0597">Phosphoprotein</keyword>
<dbReference type="OrthoDB" id="9812490at2"/>
<evidence type="ECO:0000313" key="13">
    <source>
        <dbReference type="Proteomes" id="UP000029066"/>
    </source>
</evidence>
<dbReference type="PANTHER" id="PTHR48111:SF49">
    <property type="entry name" value="HEME RESPONSE REGULATOR HSSR"/>
    <property type="match status" value="1"/>
</dbReference>
<evidence type="ECO:0000256" key="7">
    <source>
        <dbReference type="ARBA" id="ARBA00039976"/>
    </source>
</evidence>
<comment type="function">
    <text evidence="6">Member of the two-component regulatory system HssS/HssR involved in intracellular heme homeostasis and tempering of staphylococcal virulence. Phosphorylated HssR binds to a direct repeat sequence within hrtAB promoter and activates the expression of hrtAB, an efflux pump, in response to extracellular heme, hemin, hemoglobin or blood.</text>
</comment>
<comment type="caution">
    <text evidence="12">The sequence shown here is derived from an EMBL/GenBank/DDBJ whole genome shotgun (WGS) entry which is preliminary data.</text>
</comment>
<feature type="modified residue" description="4-aspartylphosphate" evidence="8">
    <location>
        <position position="52"/>
    </location>
</feature>
<dbReference type="GO" id="GO:0006355">
    <property type="term" value="P:regulation of DNA-templated transcription"/>
    <property type="evidence" value="ECO:0007669"/>
    <property type="project" value="InterPro"/>
</dbReference>
<evidence type="ECO:0000313" key="12">
    <source>
        <dbReference type="EMBL" id="KFI94157.1"/>
    </source>
</evidence>
<evidence type="ECO:0000256" key="3">
    <source>
        <dbReference type="ARBA" id="ARBA00023026"/>
    </source>
</evidence>
<dbReference type="PANTHER" id="PTHR48111">
    <property type="entry name" value="REGULATOR OF RPOS"/>
    <property type="match status" value="1"/>
</dbReference>
<evidence type="ECO:0000256" key="6">
    <source>
        <dbReference type="ARBA" id="ARBA00037471"/>
    </source>
</evidence>
<evidence type="ECO:0000256" key="8">
    <source>
        <dbReference type="PROSITE-ProRule" id="PRU00169"/>
    </source>
</evidence>
<protein>
    <recommendedName>
        <fullName evidence="7">Heme response regulator HssR</fullName>
    </recommendedName>
</protein>
<proteinExistence type="predicted"/>
<dbReference type="PROSITE" id="PS50110">
    <property type="entry name" value="RESPONSE_REGULATORY"/>
    <property type="match status" value="1"/>
</dbReference>
<dbReference type="STRING" id="1437607.BISA_0195"/>
<evidence type="ECO:0000259" key="11">
    <source>
        <dbReference type="PROSITE" id="PS51755"/>
    </source>
</evidence>
<accession>A0A087DF57</accession>
<dbReference type="Pfam" id="PF00486">
    <property type="entry name" value="Trans_reg_C"/>
    <property type="match status" value="1"/>
</dbReference>
<evidence type="ECO:0000256" key="4">
    <source>
        <dbReference type="ARBA" id="ARBA00023125"/>
    </source>
</evidence>
<dbReference type="SMART" id="SM00862">
    <property type="entry name" value="Trans_reg_C"/>
    <property type="match status" value="1"/>
</dbReference>
<evidence type="ECO:0000256" key="9">
    <source>
        <dbReference type="PROSITE-ProRule" id="PRU01091"/>
    </source>
</evidence>
<dbReference type="GO" id="GO:0000976">
    <property type="term" value="F:transcription cis-regulatory region binding"/>
    <property type="evidence" value="ECO:0007669"/>
    <property type="project" value="TreeGrafter"/>
</dbReference>
<dbReference type="GO" id="GO:0016740">
    <property type="term" value="F:transferase activity"/>
    <property type="evidence" value="ECO:0007669"/>
    <property type="project" value="UniProtKB-KW"/>
</dbReference>
<dbReference type="CDD" id="cd00383">
    <property type="entry name" value="trans_reg_C"/>
    <property type="match status" value="1"/>
</dbReference>
<keyword evidence="3" id="KW-0843">Virulence</keyword>
<dbReference type="SMART" id="SM00448">
    <property type="entry name" value="REC"/>
    <property type="match status" value="1"/>
</dbReference>
<sequence length="223" mass="25358">MTRVLVVEDEQALNDITCDTLRDAGYEVTGCLNANRAFDAMHGTLYDLVVSDIMMPGVDGYELTERIRAIDPNIPIIFMTARDDIMSKRRGFRAGVDDYMVKPVDLDELVLRIEALLRRARIAEDKRLTIGAFVMDSDQMTATLQGQEIALTMREFNILYRLLSYPKQVFSRAQLMEEFWDSADAGSLRAVDVYITKLRQKLADCKDFDIVTVRGLGYKAVPR</sequence>
<evidence type="ECO:0000259" key="10">
    <source>
        <dbReference type="PROSITE" id="PS50110"/>
    </source>
</evidence>
<keyword evidence="12" id="KW-0808">Transferase</keyword>
<dbReference type="Gene3D" id="3.40.50.2300">
    <property type="match status" value="1"/>
</dbReference>
<evidence type="ECO:0000256" key="5">
    <source>
        <dbReference type="ARBA" id="ARBA00023159"/>
    </source>
</evidence>
<gene>
    <name evidence="12" type="ORF">BISA_0195</name>
</gene>
<dbReference type="InterPro" id="IPR036388">
    <property type="entry name" value="WH-like_DNA-bd_sf"/>
</dbReference>
<dbReference type="InterPro" id="IPR001789">
    <property type="entry name" value="Sig_transdc_resp-reg_receiver"/>
</dbReference>
<dbReference type="EMBL" id="JGZN01000003">
    <property type="protein sequence ID" value="KFI94157.1"/>
    <property type="molecule type" value="Genomic_DNA"/>
</dbReference>
<dbReference type="GO" id="GO:0000156">
    <property type="term" value="F:phosphorelay response regulator activity"/>
    <property type="evidence" value="ECO:0007669"/>
    <property type="project" value="TreeGrafter"/>
</dbReference>
<feature type="domain" description="Response regulatory" evidence="10">
    <location>
        <begin position="3"/>
        <end position="117"/>
    </location>
</feature>
<dbReference type="SUPFAM" id="SSF52172">
    <property type="entry name" value="CheY-like"/>
    <property type="match status" value="1"/>
</dbReference>